<accession>M6FRW7</accession>
<proteinExistence type="predicted"/>
<sequence>MRTLFPVKWKSSSRFWEFLSLVPLSFAKNRFYSMRSSSFESKNGGMSLIKNKTQSAIVPDMGRNGSQRLLTMCDVKS</sequence>
<organism evidence="1 2">
    <name type="scientific">Leptospira weilii str. 2006001855</name>
    <dbReference type="NCBI Taxonomy" id="996804"/>
    <lineage>
        <taxon>Bacteria</taxon>
        <taxon>Pseudomonadati</taxon>
        <taxon>Spirochaetota</taxon>
        <taxon>Spirochaetia</taxon>
        <taxon>Leptospirales</taxon>
        <taxon>Leptospiraceae</taxon>
        <taxon>Leptospira</taxon>
    </lineage>
</organism>
<reference evidence="1 2" key="1">
    <citation type="submission" date="2013-01" db="EMBL/GenBank/DDBJ databases">
        <authorList>
            <person name="Harkins D.M."/>
            <person name="Durkin A.S."/>
            <person name="Brinkac L.M."/>
            <person name="Haft D.H."/>
            <person name="Selengut J.D."/>
            <person name="Sanka R."/>
            <person name="DePew J."/>
            <person name="Purushe J."/>
            <person name="Hospenthal D.R."/>
            <person name="Murray C.K."/>
            <person name="Pimentel G."/>
            <person name="Wasfy M."/>
            <person name="Vinetz J.M."/>
            <person name="Sutton G.G."/>
            <person name="Nierman W.C."/>
            <person name="Fouts D.E."/>
        </authorList>
    </citation>
    <scope>NUCLEOTIDE SEQUENCE [LARGE SCALE GENOMIC DNA]</scope>
    <source>
        <strain evidence="1 2">2006001855</strain>
    </source>
</reference>
<comment type="caution">
    <text evidence="1">The sequence shown here is derived from an EMBL/GenBank/DDBJ whole genome shotgun (WGS) entry which is preliminary data.</text>
</comment>
<evidence type="ECO:0000313" key="2">
    <source>
        <dbReference type="Proteomes" id="UP000012101"/>
    </source>
</evidence>
<dbReference type="EMBL" id="AFJM02000022">
    <property type="protein sequence ID" value="EMM73937.1"/>
    <property type="molecule type" value="Genomic_DNA"/>
</dbReference>
<dbReference type="AlphaFoldDB" id="M6FRW7"/>
<dbReference type="Proteomes" id="UP000012101">
    <property type="component" value="Unassembled WGS sequence"/>
</dbReference>
<evidence type="ECO:0000313" key="1">
    <source>
        <dbReference type="EMBL" id="EMM73937.1"/>
    </source>
</evidence>
<gene>
    <name evidence="1" type="ORF">LEP1GSC038_2285</name>
</gene>
<name>M6FRW7_9LEPT</name>
<protein>
    <submittedName>
        <fullName evidence="1">Uncharacterized protein</fullName>
    </submittedName>
</protein>